<dbReference type="OrthoDB" id="7619731at2"/>
<dbReference type="InterPro" id="IPR021247">
    <property type="entry name" value="DUF2785"/>
</dbReference>
<accession>A0A4P6YSJ7</accession>
<keyword evidence="2" id="KW-1185">Reference proteome</keyword>
<evidence type="ECO:0000313" key="2">
    <source>
        <dbReference type="Proteomes" id="UP000292886"/>
    </source>
</evidence>
<dbReference type="KEGG" id="wei:EQG49_03550"/>
<gene>
    <name evidence="1" type="ORF">EQG49_03550</name>
</gene>
<dbReference type="RefSeq" id="WP_133362676.1">
    <property type="nucleotide sequence ID" value="NZ_CP037940.1"/>
</dbReference>
<organism evidence="1 2">
    <name type="scientific">Periweissella cryptocerci</name>
    <dbReference type="NCBI Taxonomy" id="2506420"/>
    <lineage>
        <taxon>Bacteria</taxon>
        <taxon>Bacillati</taxon>
        <taxon>Bacillota</taxon>
        <taxon>Bacilli</taxon>
        <taxon>Lactobacillales</taxon>
        <taxon>Lactobacillaceae</taxon>
        <taxon>Periweissella</taxon>
    </lineage>
</organism>
<proteinExistence type="predicted"/>
<sequence>MKTINEIRLGLTEFRDDVHRGQLYQRLGIELGQFVADIKLTPATAVELPDDTDGISDLLAELNEGMQAGELEDIADEQLVTLLEHLGSPDLQVRDRGIFFFFNDALQRKIFTSEQLRLAFNYLIQDRILFNHILENENDAVYGRSFAVMILSLLLYADRIGYKFLEPEMVERLISQMTVYVAAEQDTRGWIGTNGWAHAFTHIGNILDELNENDLLPRSDKIFFMSLLFARYKHLQTPLVAGETERVASYFVDIMDKNPLYSDYFLMELKELRRETVMAPAPIDEGAWNKIFNRNRLTQAFLLRDDLPEEIEEFLRSTRDYMG</sequence>
<reference evidence="2" key="1">
    <citation type="submission" date="2019-03" db="EMBL/GenBank/DDBJ databases">
        <title>Weissella sp. 26KH-42 Genome sequencing.</title>
        <authorList>
            <person name="Heo J."/>
            <person name="Kim S.-J."/>
            <person name="Kim J.-S."/>
            <person name="Hong S.-B."/>
            <person name="Kwon S.-W."/>
        </authorList>
    </citation>
    <scope>NUCLEOTIDE SEQUENCE [LARGE SCALE GENOMIC DNA]</scope>
    <source>
        <strain evidence="2">26KH-42</strain>
    </source>
</reference>
<evidence type="ECO:0000313" key="1">
    <source>
        <dbReference type="EMBL" id="QBO35597.1"/>
    </source>
</evidence>
<name>A0A4P6YSJ7_9LACO</name>
<protein>
    <submittedName>
        <fullName evidence="1">DUF2785 domain-containing protein</fullName>
    </submittedName>
</protein>
<dbReference type="EMBL" id="CP037940">
    <property type="protein sequence ID" value="QBO35597.1"/>
    <property type="molecule type" value="Genomic_DNA"/>
</dbReference>
<dbReference type="Pfam" id="PF10978">
    <property type="entry name" value="DUF2785"/>
    <property type="match status" value="1"/>
</dbReference>
<dbReference type="AlphaFoldDB" id="A0A4P6YSJ7"/>
<dbReference type="Proteomes" id="UP000292886">
    <property type="component" value="Chromosome"/>
</dbReference>